<protein>
    <submittedName>
        <fullName evidence="1">Uncharacterized protein</fullName>
    </submittedName>
</protein>
<dbReference type="RefSeq" id="WP_145365860.1">
    <property type="nucleotide sequence ID" value="NZ_CP036268.1"/>
</dbReference>
<dbReference type="AlphaFoldDB" id="A0A517R760"/>
<accession>A0A517R760</accession>
<evidence type="ECO:0000313" key="1">
    <source>
        <dbReference type="EMBL" id="QDT39737.1"/>
    </source>
</evidence>
<sequence length="108" mass="11004">MGSGIERNPMVEAVEVTDSLATTGAIDLRERAFGAVAVLAGSSLTSLTWHGSMSDGGVYVPCHDDGGSAVTQVVAAGEGYQLPQALAGWPWLMAVGDAVGQIEVCLKA</sequence>
<name>A0A517R760_9PLAN</name>
<organism evidence="1 2">
    <name type="scientific">Stratiformator vulcanicus</name>
    <dbReference type="NCBI Taxonomy" id="2527980"/>
    <lineage>
        <taxon>Bacteria</taxon>
        <taxon>Pseudomonadati</taxon>
        <taxon>Planctomycetota</taxon>
        <taxon>Planctomycetia</taxon>
        <taxon>Planctomycetales</taxon>
        <taxon>Planctomycetaceae</taxon>
        <taxon>Stratiformator</taxon>
    </lineage>
</organism>
<dbReference type="KEGG" id="svp:Pan189_41460"/>
<reference evidence="1 2" key="1">
    <citation type="submission" date="2019-02" db="EMBL/GenBank/DDBJ databases">
        <title>Deep-cultivation of Planctomycetes and their phenomic and genomic characterization uncovers novel biology.</title>
        <authorList>
            <person name="Wiegand S."/>
            <person name="Jogler M."/>
            <person name="Boedeker C."/>
            <person name="Pinto D."/>
            <person name="Vollmers J."/>
            <person name="Rivas-Marin E."/>
            <person name="Kohn T."/>
            <person name="Peeters S.H."/>
            <person name="Heuer A."/>
            <person name="Rast P."/>
            <person name="Oberbeckmann S."/>
            <person name="Bunk B."/>
            <person name="Jeske O."/>
            <person name="Meyerdierks A."/>
            <person name="Storesund J.E."/>
            <person name="Kallscheuer N."/>
            <person name="Luecker S."/>
            <person name="Lage O.M."/>
            <person name="Pohl T."/>
            <person name="Merkel B.J."/>
            <person name="Hornburger P."/>
            <person name="Mueller R.-W."/>
            <person name="Bruemmer F."/>
            <person name="Labrenz M."/>
            <person name="Spormann A.M."/>
            <person name="Op den Camp H."/>
            <person name="Overmann J."/>
            <person name="Amann R."/>
            <person name="Jetten M.S.M."/>
            <person name="Mascher T."/>
            <person name="Medema M.H."/>
            <person name="Devos D.P."/>
            <person name="Kaster A.-K."/>
            <person name="Ovreas L."/>
            <person name="Rohde M."/>
            <person name="Galperin M.Y."/>
            <person name="Jogler C."/>
        </authorList>
    </citation>
    <scope>NUCLEOTIDE SEQUENCE [LARGE SCALE GENOMIC DNA]</scope>
    <source>
        <strain evidence="1 2">Pan189</strain>
    </source>
</reference>
<evidence type="ECO:0000313" key="2">
    <source>
        <dbReference type="Proteomes" id="UP000317318"/>
    </source>
</evidence>
<keyword evidence="2" id="KW-1185">Reference proteome</keyword>
<gene>
    <name evidence="1" type="ORF">Pan189_41460</name>
</gene>
<dbReference type="EMBL" id="CP036268">
    <property type="protein sequence ID" value="QDT39737.1"/>
    <property type="molecule type" value="Genomic_DNA"/>
</dbReference>
<proteinExistence type="predicted"/>
<dbReference type="Proteomes" id="UP000317318">
    <property type="component" value="Chromosome"/>
</dbReference>